<dbReference type="RefSeq" id="WP_338026647.1">
    <property type="nucleotide sequence ID" value="NZ_CP030840.1"/>
</dbReference>
<dbReference type="Pfam" id="PF01479">
    <property type="entry name" value="S4"/>
    <property type="match status" value="1"/>
</dbReference>
<dbReference type="PROSITE" id="PS50889">
    <property type="entry name" value="S4"/>
    <property type="match status" value="1"/>
</dbReference>
<dbReference type="SUPFAM" id="SSF55174">
    <property type="entry name" value="Alpha-L RNA-binding motif"/>
    <property type="match status" value="1"/>
</dbReference>
<name>A0A2Z5G2J9_9BACT</name>
<dbReference type="KEGG" id="abas:ACPOL_3471"/>
<feature type="region of interest" description="Disordered" evidence="2">
    <location>
        <begin position="114"/>
        <end position="155"/>
    </location>
</feature>
<keyword evidence="1" id="KW-0694">RNA-binding</keyword>
<evidence type="ECO:0000259" key="3">
    <source>
        <dbReference type="SMART" id="SM00363"/>
    </source>
</evidence>
<dbReference type="InterPro" id="IPR002942">
    <property type="entry name" value="S4_RNA-bd"/>
</dbReference>
<evidence type="ECO:0000313" key="5">
    <source>
        <dbReference type="Proteomes" id="UP000253606"/>
    </source>
</evidence>
<evidence type="ECO:0000313" key="4">
    <source>
        <dbReference type="EMBL" id="AXC12756.1"/>
    </source>
</evidence>
<dbReference type="Gene3D" id="3.10.290.10">
    <property type="entry name" value="RNA-binding S4 domain"/>
    <property type="match status" value="1"/>
</dbReference>
<gene>
    <name evidence="4" type="ORF">ACPOL_3471</name>
</gene>
<evidence type="ECO:0000256" key="1">
    <source>
        <dbReference type="PROSITE-ProRule" id="PRU00182"/>
    </source>
</evidence>
<dbReference type="Proteomes" id="UP000253606">
    <property type="component" value="Chromosome"/>
</dbReference>
<proteinExistence type="predicted"/>
<dbReference type="AlphaFoldDB" id="A0A2Z5G2J9"/>
<accession>A0A2Z5G2J9</accession>
<dbReference type="InterPro" id="IPR036986">
    <property type="entry name" value="S4_RNA-bd_sf"/>
</dbReference>
<evidence type="ECO:0000256" key="2">
    <source>
        <dbReference type="SAM" id="MobiDB-lite"/>
    </source>
</evidence>
<reference evidence="4" key="1">
    <citation type="journal article" date="2018" name="Front. Microbiol.">
        <title>Hydrolytic Capabilities as a Key to Environmental Success: Chitinolytic and Cellulolytic Acidobacteria From Acidic Sub-arctic Soils and Boreal Peatlands.</title>
        <authorList>
            <person name="Belova S.E."/>
            <person name="Ravin N.V."/>
            <person name="Pankratov T.A."/>
            <person name="Rakitin A.L."/>
            <person name="Ivanova A.A."/>
            <person name="Beletsky A.V."/>
            <person name="Mardanov A.V."/>
            <person name="Sinninghe Damste J.S."/>
            <person name="Dedysh S.N."/>
        </authorList>
    </citation>
    <scope>NUCLEOTIDE SEQUENCE [LARGE SCALE GENOMIC DNA]</scope>
    <source>
        <strain evidence="4">SBC82</strain>
    </source>
</reference>
<dbReference type="SMART" id="SM00363">
    <property type="entry name" value="S4"/>
    <property type="match status" value="1"/>
</dbReference>
<dbReference type="EMBL" id="CP030840">
    <property type="protein sequence ID" value="AXC12756.1"/>
    <property type="molecule type" value="Genomic_DNA"/>
</dbReference>
<organism evidence="4 5">
    <name type="scientific">Acidisarcina polymorpha</name>
    <dbReference type="NCBI Taxonomy" id="2211140"/>
    <lineage>
        <taxon>Bacteria</taxon>
        <taxon>Pseudomonadati</taxon>
        <taxon>Acidobacteriota</taxon>
        <taxon>Terriglobia</taxon>
        <taxon>Terriglobales</taxon>
        <taxon>Acidobacteriaceae</taxon>
        <taxon>Acidisarcina</taxon>
    </lineage>
</organism>
<feature type="domain" description="RNA-binding S4" evidence="3">
    <location>
        <begin position="33"/>
        <end position="99"/>
    </location>
</feature>
<keyword evidence="5" id="KW-1185">Reference proteome</keyword>
<sequence>MILLPVKDLLASLSSIGRWANVHLYENGEVTSVRMDKWLWAARFFKTRALAARACELGRITSNGQAAKPARDVRVGDLLLVRNDGGDFQVEVLLLSEVRGPAAVAQTLYRETDASREQRQKLAEERKAMPHFEAMREGRPSKRDRRELSRLRGRG</sequence>
<dbReference type="CDD" id="cd00165">
    <property type="entry name" value="S4"/>
    <property type="match status" value="1"/>
</dbReference>
<dbReference type="GO" id="GO:0003723">
    <property type="term" value="F:RNA binding"/>
    <property type="evidence" value="ECO:0007669"/>
    <property type="project" value="UniProtKB-KW"/>
</dbReference>
<protein>
    <recommendedName>
        <fullName evidence="3">RNA-binding S4 domain-containing protein</fullName>
    </recommendedName>
</protein>